<proteinExistence type="predicted"/>
<keyword evidence="2" id="KW-1185">Reference proteome</keyword>
<accession>A0ACB8HG99</accession>
<sequence>MSPEWASAYTKAQAAVKKLSLQDKVNLATDEIIRAINVAATFNRTLMRSRGAALGAEFRGKGIHVALGPMMNLARVPAAGRNWEGFGSDPYLSGEGAYETIMGIQANGVQATAKHYINNEQEHSRETSSSVQHELYALPFLRSVQANVASVMCSYINGSFACENDKMLNGILKGEFGFPGYVMSDWAATHSTLSVNKGLDMTMPGDITFSSGTTYFGNNLIAAVQSGSVPQSRVDDMATRILAAWYLMGQDSGFPAVNFNAWNLNAPINTHVNVQADHKNVIRDIAAASTVLLKNVKSALPLKAPKTIAIVGNGAGPGSKGPNGYTDRGGNDGVLAMGWGSGTADFPYLINPLDAITSRAASDSSTVSSSLSDTDLNSM</sequence>
<evidence type="ECO:0000313" key="1">
    <source>
        <dbReference type="EMBL" id="KAH9486735.1"/>
    </source>
</evidence>
<comment type="caution">
    <text evidence="1">The sequence shown here is derived from an EMBL/GenBank/DDBJ whole genome shotgun (WGS) entry which is preliminary data.</text>
</comment>
<protein>
    <submittedName>
        <fullName evidence="1">Beta-glucosidase L</fullName>
    </submittedName>
</protein>
<dbReference type="Proteomes" id="UP000664032">
    <property type="component" value="Unassembled WGS sequence"/>
</dbReference>
<evidence type="ECO:0000313" key="2">
    <source>
        <dbReference type="Proteomes" id="UP000664032"/>
    </source>
</evidence>
<gene>
    <name evidence="1" type="ORF">JR316_0000800</name>
</gene>
<name>A0ACB8HG99_PSICU</name>
<organism evidence="1 2">
    <name type="scientific">Psilocybe cubensis</name>
    <name type="common">Psychedelic mushroom</name>
    <name type="synonym">Stropharia cubensis</name>
    <dbReference type="NCBI Taxonomy" id="181762"/>
    <lineage>
        <taxon>Eukaryota</taxon>
        <taxon>Fungi</taxon>
        <taxon>Dikarya</taxon>
        <taxon>Basidiomycota</taxon>
        <taxon>Agaricomycotina</taxon>
        <taxon>Agaricomycetes</taxon>
        <taxon>Agaricomycetidae</taxon>
        <taxon>Agaricales</taxon>
        <taxon>Agaricineae</taxon>
        <taxon>Strophariaceae</taxon>
        <taxon>Psilocybe</taxon>
    </lineage>
</organism>
<reference evidence="1" key="1">
    <citation type="submission" date="2021-10" db="EMBL/GenBank/DDBJ databases">
        <title>Psilocybe cubensis genome.</title>
        <authorList>
            <person name="Mckernan K.J."/>
            <person name="Crawford S."/>
            <person name="Trippe A."/>
            <person name="Kane L.T."/>
            <person name="Mclaughlin S."/>
        </authorList>
    </citation>
    <scope>NUCLEOTIDE SEQUENCE</scope>
    <source>
        <strain evidence="1">MGC-MH-2018</strain>
    </source>
</reference>
<dbReference type="EMBL" id="JAFIQS020000001">
    <property type="protein sequence ID" value="KAH9486735.1"/>
    <property type="molecule type" value="Genomic_DNA"/>
</dbReference>